<feature type="transmembrane region" description="Helical" evidence="10">
    <location>
        <begin position="371"/>
        <end position="394"/>
    </location>
</feature>
<evidence type="ECO:0000313" key="12">
    <source>
        <dbReference type="EMBL" id="EEV20527.1"/>
    </source>
</evidence>
<feature type="transmembrane region" description="Helical" evidence="10">
    <location>
        <begin position="337"/>
        <end position="359"/>
    </location>
</feature>
<evidence type="ECO:0000256" key="7">
    <source>
        <dbReference type="ARBA" id="ARBA00023173"/>
    </source>
</evidence>
<keyword evidence="3 10" id="KW-0812">Transmembrane</keyword>
<feature type="transmembrane region" description="Helical" evidence="10">
    <location>
        <begin position="198"/>
        <end position="218"/>
    </location>
</feature>
<evidence type="ECO:0000256" key="6">
    <source>
        <dbReference type="ARBA" id="ARBA00023136"/>
    </source>
</evidence>
<feature type="transmembrane region" description="Helical" evidence="10">
    <location>
        <begin position="21"/>
        <end position="44"/>
    </location>
</feature>
<evidence type="ECO:0000256" key="10">
    <source>
        <dbReference type="SAM" id="Phobius"/>
    </source>
</evidence>
<dbReference type="GO" id="GO:0008324">
    <property type="term" value="F:monoatomic cation transmembrane transporter activity"/>
    <property type="evidence" value="ECO:0007669"/>
    <property type="project" value="InterPro"/>
</dbReference>
<keyword evidence="2" id="KW-0813">Transport</keyword>
<keyword evidence="7" id="KW-0869">Chloride channel</keyword>
<dbReference type="Gene3D" id="1.10.3080.10">
    <property type="entry name" value="Clc chloride channel"/>
    <property type="match status" value="1"/>
</dbReference>
<feature type="transmembrane region" description="Helical" evidence="10">
    <location>
        <begin position="313"/>
        <end position="331"/>
    </location>
</feature>
<dbReference type="InterPro" id="IPR006037">
    <property type="entry name" value="RCK_C"/>
</dbReference>
<evidence type="ECO:0000256" key="4">
    <source>
        <dbReference type="ARBA" id="ARBA00022989"/>
    </source>
</evidence>
<evidence type="ECO:0000259" key="11">
    <source>
        <dbReference type="PROSITE" id="PS51202"/>
    </source>
</evidence>
<dbReference type="GO" id="GO:0006813">
    <property type="term" value="P:potassium ion transport"/>
    <property type="evidence" value="ECO:0007669"/>
    <property type="project" value="InterPro"/>
</dbReference>
<dbReference type="GO" id="GO:0005254">
    <property type="term" value="F:chloride channel activity"/>
    <property type="evidence" value="ECO:0007669"/>
    <property type="project" value="UniProtKB-KW"/>
</dbReference>
<dbReference type="PROSITE" id="PS51202">
    <property type="entry name" value="RCK_C"/>
    <property type="match status" value="1"/>
</dbReference>
<comment type="subcellular location">
    <subcellularLocation>
        <location evidence="1">Membrane</location>
        <topology evidence="1">Multi-pass membrane protein</topology>
    </subcellularLocation>
</comment>
<dbReference type="Proteomes" id="UP000004509">
    <property type="component" value="Unassembled WGS sequence"/>
</dbReference>
<feature type="domain" description="RCK C-terminal" evidence="11">
    <location>
        <begin position="442"/>
        <end position="525"/>
    </location>
</feature>
<dbReference type="AlphaFoldDB" id="C8PPS7"/>
<proteinExistence type="predicted"/>
<evidence type="ECO:0000256" key="3">
    <source>
        <dbReference type="ARBA" id="ARBA00022692"/>
    </source>
</evidence>
<evidence type="ECO:0000256" key="1">
    <source>
        <dbReference type="ARBA" id="ARBA00004141"/>
    </source>
</evidence>
<dbReference type="eggNOG" id="COG0038">
    <property type="taxonomic scope" value="Bacteria"/>
</dbReference>
<dbReference type="OrthoDB" id="9812438at2"/>
<dbReference type="PANTHER" id="PTHR43427:SF6">
    <property type="entry name" value="CHLORIDE CHANNEL PROTEIN CLC-E"/>
    <property type="match status" value="1"/>
</dbReference>
<evidence type="ECO:0000256" key="2">
    <source>
        <dbReference type="ARBA" id="ARBA00022448"/>
    </source>
</evidence>
<comment type="caution">
    <text evidence="12">The sequence shown here is derived from an EMBL/GenBank/DDBJ whole genome shotgun (WGS) entry which is preliminary data.</text>
</comment>
<dbReference type="GO" id="GO:0034707">
    <property type="term" value="C:chloride channel complex"/>
    <property type="evidence" value="ECO:0007669"/>
    <property type="project" value="UniProtKB-KW"/>
</dbReference>
<dbReference type="InterPro" id="IPR001807">
    <property type="entry name" value="ClC"/>
</dbReference>
<feature type="transmembrane region" description="Helical" evidence="10">
    <location>
        <begin position="273"/>
        <end position="292"/>
    </location>
</feature>
<evidence type="ECO:0000256" key="5">
    <source>
        <dbReference type="ARBA" id="ARBA00023065"/>
    </source>
</evidence>
<dbReference type="CDD" id="cd01031">
    <property type="entry name" value="EriC"/>
    <property type="match status" value="1"/>
</dbReference>
<reference evidence="12 13" key="1">
    <citation type="submission" date="2009-07" db="EMBL/GenBank/DDBJ databases">
        <authorList>
            <person name="Madupu R."/>
            <person name="Sebastian Y."/>
            <person name="Durkin A.S."/>
            <person name="Torralba M."/>
            <person name="Methe B."/>
            <person name="Sutton G.G."/>
            <person name="Strausberg R.L."/>
            <person name="Nelson K.E."/>
        </authorList>
    </citation>
    <scope>NUCLEOTIDE SEQUENCE [LARGE SCALE GENOMIC DNA]</scope>
    <source>
        <strain evidence="12 13">ATCC 35580</strain>
    </source>
</reference>
<keyword evidence="9" id="KW-0407">Ion channel</keyword>
<organism evidence="12 13">
    <name type="scientific">Treponema vincentii ATCC 35580</name>
    <dbReference type="NCBI Taxonomy" id="596324"/>
    <lineage>
        <taxon>Bacteria</taxon>
        <taxon>Pseudomonadati</taxon>
        <taxon>Spirochaetota</taxon>
        <taxon>Spirochaetia</taxon>
        <taxon>Spirochaetales</taxon>
        <taxon>Treponemataceae</taxon>
        <taxon>Treponema</taxon>
    </lineage>
</organism>
<dbReference type="InterPro" id="IPR050368">
    <property type="entry name" value="ClC-type_chloride_channel"/>
</dbReference>
<dbReference type="SUPFAM" id="SSF81340">
    <property type="entry name" value="Clc chloride channel"/>
    <property type="match status" value="1"/>
</dbReference>
<feature type="transmembrane region" description="Helical" evidence="10">
    <location>
        <begin position="162"/>
        <end position="186"/>
    </location>
</feature>
<name>C8PPS7_9SPIR</name>
<keyword evidence="6 10" id="KW-0472">Membrane</keyword>
<dbReference type="EMBL" id="ACYH01000031">
    <property type="protein sequence ID" value="EEV20527.1"/>
    <property type="molecule type" value="Genomic_DNA"/>
</dbReference>
<evidence type="ECO:0000313" key="13">
    <source>
        <dbReference type="Proteomes" id="UP000004509"/>
    </source>
</evidence>
<feature type="transmembrane region" description="Helical" evidence="10">
    <location>
        <begin position="400"/>
        <end position="420"/>
    </location>
</feature>
<keyword evidence="5" id="KW-0406">Ion transport</keyword>
<evidence type="ECO:0000256" key="8">
    <source>
        <dbReference type="ARBA" id="ARBA00023214"/>
    </source>
</evidence>
<dbReference type="SUPFAM" id="SSF116726">
    <property type="entry name" value="TrkA C-terminal domain-like"/>
    <property type="match status" value="1"/>
</dbReference>
<dbReference type="PRINTS" id="PR00762">
    <property type="entry name" value="CLCHANNEL"/>
</dbReference>
<gene>
    <name evidence="12" type="ORF">TREVI0001_1388</name>
</gene>
<keyword evidence="8" id="KW-0868">Chloride</keyword>
<dbReference type="InterPro" id="IPR014743">
    <property type="entry name" value="Cl-channel_core"/>
</dbReference>
<protein>
    <submittedName>
        <fullName evidence="12">Chloride transporter, ClC family</fullName>
    </submittedName>
</protein>
<sequence length="525" mass="56359">MIVMNEYSETSTLLKRRQENKWLLVFESLVTGLITGLVITGFRLSISYLRNTRVALYGVIRTTGVRGVLLALAVLVLAGLFIGFIITKWPMIKGGGVAQIEGVFMKKLQFSPLYELPLKFIGGVLGIGLGLSMGREGPSVQLGAYIGDAVERLGKRSFTERVCLITAGAAAGLSATFNAPFAAIVFALEDIHHHLTPLLLACVMAGSFAGDFAGSIFLGRGPIFRFFTAVEFPLSQFAWLIGLGIFVALIGHGFKQSIYLFQRCYKTLHIPPILRPVIPFLLSLPVGLWHSYSSGGGDGLIRILTEQSFPITMLLMFLTVKLLFTGISAGSGAIGGIFVPLLACGAVGGALYAAVLVHFGLLAQEHVNTMILFGMAACFTTVIKAPLTACAIVFETSGALPQLSGLVLTCLTAYLTASFIGSQAHDHILLTQILESDSRAVNKKSGTESGSPQLYELPIGLHSIAALKKINEMEWPQKCRIVSVMHGEHESIPDGNTVLYPGDKLIVLAEDDTGDILEILTVLTE</sequence>
<accession>C8PPS7</accession>
<dbReference type="Pfam" id="PF00654">
    <property type="entry name" value="Voltage_CLC"/>
    <property type="match status" value="1"/>
</dbReference>
<dbReference type="Pfam" id="PF02080">
    <property type="entry name" value="TrkA_C"/>
    <property type="match status" value="1"/>
</dbReference>
<dbReference type="PANTHER" id="PTHR43427">
    <property type="entry name" value="CHLORIDE CHANNEL PROTEIN CLC-E"/>
    <property type="match status" value="1"/>
</dbReference>
<dbReference type="InterPro" id="IPR036721">
    <property type="entry name" value="RCK_C_sf"/>
</dbReference>
<evidence type="ECO:0000256" key="9">
    <source>
        <dbReference type="ARBA" id="ARBA00023303"/>
    </source>
</evidence>
<keyword evidence="4 10" id="KW-1133">Transmembrane helix</keyword>
<feature type="transmembrane region" description="Helical" evidence="10">
    <location>
        <begin position="64"/>
        <end position="86"/>
    </location>
</feature>
<dbReference type="STRING" id="596324.TREVI0001_1388"/>
<dbReference type="Gene3D" id="3.30.70.1450">
    <property type="entry name" value="Regulator of K+ conductance, C-terminal domain"/>
    <property type="match status" value="1"/>
</dbReference>
<feature type="transmembrane region" description="Helical" evidence="10">
    <location>
        <begin position="230"/>
        <end position="253"/>
    </location>
</feature>